<dbReference type="Proteomes" id="UP000292027">
    <property type="component" value="Unassembled WGS sequence"/>
</dbReference>
<reference evidence="1 2" key="1">
    <citation type="journal article" date="2015" name="Stand. Genomic Sci.">
        <title>Genomic Encyclopedia of Bacterial and Archaeal Type Strains, Phase III: the genomes of soil and plant-associated and newly described type strains.</title>
        <authorList>
            <person name="Whitman W.B."/>
            <person name="Woyke T."/>
            <person name="Klenk H.P."/>
            <person name="Zhou Y."/>
            <person name="Lilburn T.G."/>
            <person name="Beck B.J."/>
            <person name="De Vos P."/>
            <person name="Vandamme P."/>
            <person name="Eisen J.A."/>
            <person name="Garrity G."/>
            <person name="Hugenholtz P."/>
            <person name="Kyrpides N.C."/>
        </authorList>
    </citation>
    <scope>NUCLEOTIDE SEQUENCE [LARGE SCALE GENOMIC DNA]</scope>
    <source>
        <strain evidence="1 2">VKM Ac-2540</strain>
    </source>
</reference>
<protein>
    <recommendedName>
        <fullName evidence="3">ABM domain-containing protein</fullName>
    </recommendedName>
</protein>
<gene>
    <name evidence="1" type="ORF">EV645_7312</name>
</gene>
<organism evidence="1 2">
    <name type="scientific">Kribbella rubisoli</name>
    <dbReference type="NCBI Taxonomy" id="3075929"/>
    <lineage>
        <taxon>Bacteria</taxon>
        <taxon>Bacillati</taxon>
        <taxon>Actinomycetota</taxon>
        <taxon>Actinomycetes</taxon>
        <taxon>Propionibacteriales</taxon>
        <taxon>Kribbellaceae</taxon>
        <taxon>Kribbella</taxon>
    </lineage>
</organism>
<dbReference type="AlphaFoldDB" id="A0A4V2FUT9"/>
<dbReference type="OrthoDB" id="5122614at2"/>
<evidence type="ECO:0000313" key="2">
    <source>
        <dbReference type="Proteomes" id="UP000292027"/>
    </source>
</evidence>
<dbReference type="InterPro" id="IPR011008">
    <property type="entry name" value="Dimeric_a/b-barrel"/>
</dbReference>
<name>A0A4V2FUT9_9ACTN</name>
<keyword evidence="2" id="KW-1185">Reference proteome</keyword>
<evidence type="ECO:0000313" key="1">
    <source>
        <dbReference type="EMBL" id="RZU03286.1"/>
    </source>
</evidence>
<dbReference type="EMBL" id="SHKR01000017">
    <property type="protein sequence ID" value="RZU03286.1"/>
    <property type="molecule type" value="Genomic_DNA"/>
</dbReference>
<accession>A0A4V2FUT9</accession>
<dbReference type="RefSeq" id="WP_130448764.1">
    <property type="nucleotide sequence ID" value="NZ_SHKR01000017.1"/>
</dbReference>
<evidence type="ECO:0008006" key="3">
    <source>
        <dbReference type="Google" id="ProtNLM"/>
    </source>
</evidence>
<dbReference type="SUPFAM" id="SSF54909">
    <property type="entry name" value="Dimeric alpha+beta barrel"/>
    <property type="match status" value="1"/>
</dbReference>
<proteinExistence type="predicted"/>
<comment type="caution">
    <text evidence="1">The sequence shown here is derived from an EMBL/GenBank/DDBJ whole genome shotgun (WGS) entry which is preliminary data.</text>
</comment>
<sequence>MAKETVICTYRVRADAEDAFRELLAEHWATLSALGFVTDERSVVLRDVDAPPTYVEIFTWVDGGFGRAHEHPDVLTLWERMDPLLEDRDGRPKWEFPHYQRQQI</sequence>